<name>A0A8S3HFY0_9BILA</name>
<accession>A0A8S3HFY0</accession>
<dbReference type="Proteomes" id="UP000681720">
    <property type="component" value="Unassembled WGS sequence"/>
</dbReference>
<comment type="caution">
    <text evidence="1">The sequence shown here is derived from an EMBL/GenBank/DDBJ whole genome shotgun (WGS) entry which is preliminary data.</text>
</comment>
<dbReference type="EMBL" id="CAJOBJ010329178">
    <property type="protein sequence ID" value="CAF5179936.1"/>
    <property type="molecule type" value="Genomic_DNA"/>
</dbReference>
<feature type="non-terminal residue" evidence="1">
    <location>
        <position position="1"/>
    </location>
</feature>
<evidence type="ECO:0000313" key="2">
    <source>
        <dbReference type="Proteomes" id="UP000681720"/>
    </source>
</evidence>
<gene>
    <name evidence="1" type="ORF">GIL414_LOCUS68977</name>
</gene>
<dbReference type="AlphaFoldDB" id="A0A8S3HFY0"/>
<proteinExistence type="predicted"/>
<organism evidence="1 2">
    <name type="scientific">Rotaria magnacalcarata</name>
    <dbReference type="NCBI Taxonomy" id="392030"/>
    <lineage>
        <taxon>Eukaryota</taxon>
        <taxon>Metazoa</taxon>
        <taxon>Spiralia</taxon>
        <taxon>Gnathifera</taxon>
        <taxon>Rotifera</taxon>
        <taxon>Eurotatoria</taxon>
        <taxon>Bdelloidea</taxon>
        <taxon>Philodinida</taxon>
        <taxon>Philodinidae</taxon>
        <taxon>Rotaria</taxon>
    </lineage>
</organism>
<protein>
    <submittedName>
        <fullName evidence="1">Uncharacterized protein</fullName>
    </submittedName>
</protein>
<sequence>DPSALLEKIEKNLENVVNNVMQAAAGHQTLDEPVNKSLNEVIKDAFREEALVTNEEFGFDTLVLNDDLLLYRGPKQMMLKELEVDETGDLSKHYGEIIIHNYCTTDQSVVVREDNSNTRVENIDGDIIIRNVISDVLLKNEQTRHQLSMNIVGQAFLKGVQGSLVASKFKGIIVVKNVHKP</sequence>
<reference evidence="1" key="1">
    <citation type="submission" date="2021-02" db="EMBL/GenBank/DDBJ databases">
        <authorList>
            <person name="Nowell W R."/>
        </authorList>
    </citation>
    <scope>NUCLEOTIDE SEQUENCE</scope>
</reference>
<evidence type="ECO:0000313" key="1">
    <source>
        <dbReference type="EMBL" id="CAF5179936.1"/>
    </source>
</evidence>